<organism evidence="3 4">
    <name type="scientific">Prosthecobacter fluviatilis</name>
    <dbReference type="NCBI Taxonomy" id="445931"/>
    <lineage>
        <taxon>Bacteria</taxon>
        <taxon>Pseudomonadati</taxon>
        <taxon>Verrucomicrobiota</taxon>
        <taxon>Verrucomicrobiia</taxon>
        <taxon>Verrucomicrobiales</taxon>
        <taxon>Verrucomicrobiaceae</taxon>
        <taxon>Prosthecobacter</taxon>
    </lineage>
</organism>
<evidence type="ECO:0000256" key="1">
    <source>
        <dbReference type="SAM" id="SignalP"/>
    </source>
</evidence>
<dbReference type="RefSeq" id="WP_377164430.1">
    <property type="nucleotide sequence ID" value="NZ_JBHSMQ010000002.1"/>
</dbReference>
<accession>A0ABW0KLQ9</accession>
<evidence type="ECO:0000259" key="2">
    <source>
        <dbReference type="Pfam" id="PF06439"/>
    </source>
</evidence>
<dbReference type="InterPro" id="IPR010496">
    <property type="entry name" value="AL/BT2_dom"/>
</dbReference>
<dbReference type="EMBL" id="JBHSMQ010000002">
    <property type="protein sequence ID" value="MFC5454393.1"/>
    <property type="molecule type" value="Genomic_DNA"/>
</dbReference>
<dbReference type="GO" id="GO:0016787">
    <property type="term" value="F:hydrolase activity"/>
    <property type="evidence" value="ECO:0007669"/>
    <property type="project" value="UniProtKB-KW"/>
</dbReference>
<sequence length="228" mass="24314">MRLSLPLLLFCSSAVAGELIHEDFSAAGLPKGWTTGGRANSWTVQDGVLQGSCAKDDDHGPAVFAPLSGRDLDLSCKVKLDEKGNCLILVDGESAFGGSAHLLRVSIYGNTLAIAQDRGSPQSHIEHGKLRAALAKEGKKVPPPTPEQLADPAYYRTERLASAPLQAKSGEWIKLDVALRGNNVTVTVNDSQKLDAKGTVFDVAKSRLVYLVGQGKKLWVDEVKASNP</sequence>
<feature type="chain" id="PRO_5046046076" evidence="1">
    <location>
        <begin position="17"/>
        <end position="228"/>
    </location>
</feature>
<gene>
    <name evidence="3" type="ORF">ACFQDI_05950</name>
</gene>
<dbReference type="Proteomes" id="UP001596052">
    <property type="component" value="Unassembled WGS sequence"/>
</dbReference>
<evidence type="ECO:0000313" key="4">
    <source>
        <dbReference type="Proteomes" id="UP001596052"/>
    </source>
</evidence>
<dbReference type="Pfam" id="PF06439">
    <property type="entry name" value="3keto-disac_hyd"/>
    <property type="match status" value="1"/>
</dbReference>
<keyword evidence="3" id="KW-0378">Hydrolase</keyword>
<comment type="caution">
    <text evidence="3">The sequence shown here is derived from an EMBL/GenBank/DDBJ whole genome shotgun (WGS) entry which is preliminary data.</text>
</comment>
<feature type="signal peptide" evidence="1">
    <location>
        <begin position="1"/>
        <end position="16"/>
    </location>
</feature>
<proteinExistence type="predicted"/>
<keyword evidence="4" id="KW-1185">Reference proteome</keyword>
<dbReference type="Gene3D" id="2.60.120.560">
    <property type="entry name" value="Exo-inulinase, domain 1"/>
    <property type="match status" value="1"/>
</dbReference>
<evidence type="ECO:0000313" key="3">
    <source>
        <dbReference type="EMBL" id="MFC5454393.1"/>
    </source>
</evidence>
<keyword evidence="1" id="KW-0732">Signal</keyword>
<reference evidence="4" key="1">
    <citation type="journal article" date="2019" name="Int. J. Syst. Evol. Microbiol.">
        <title>The Global Catalogue of Microorganisms (GCM) 10K type strain sequencing project: providing services to taxonomists for standard genome sequencing and annotation.</title>
        <authorList>
            <consortium name="The Broad Institute Genomics Platform"/>
            <consortium name="The Broad Institute Genome Sequencing Center for Infectious Disease"/>
            <person name="Wu L."/>
            <person name="Ma J."/>
        </authorList>
    </citation>
    <scope>NUCLEOTIDE SEQUENCE [LARGE SCALE GENOMIC DNA]</scope>
    <source>
        <strain evidence="4">CGMCC 4.1469</strain>
    </source>
</reference>
<name>A0ABW0KLQ9_9BACT</name>
<feature type="domain" description="3-keto-alpha-glucoside-1,2-lyase/3-keto-2-hydroxy-glucal hydratase" evidence="2">
    <location>
        <begin position="31"/>
        <end position="199"/>
    </location>
</feature>
<protein>
    <submittedName>
        <fullName evidence="3">Family 16 glycoside hydrolase</fullName>
    </submittedName>
</protein>